<dbReference type="Gene3D" id="3.60.15.10">
    <property type="entry name" value="Ribonuclease Z/Hydroxyacylglutathione hydrolase-like"/>
    <property type="match status" value="1"/>
</dbReference>
<evidence type="ECO:0000313" key="9">
    <source>
        <dbReference type="EMBL" id="EAZ88640.1"/>
    </source>
</evidence>
<dbReference type="AlphaFoldDB" id="A3IY12"/>
<gene>
    <name evidence="9" type="ORF">CY0110_12507</name>
</gene>
<dbReference type="OrthoDB" id="9807946at2"/>
<dbReference type="CDD" id="cd07709">
    <property type="entry name" value="flavodiiron_proteins_MBL-fold"/>
    <property type="match status" value="1"/>
</dbReference>
<dbReference type="Proteomes" id="UP000003781">
    <property type="component" value="Unassembled WGS sequence"/>
</dbReference>
<sequence length="575" mass="64306">MLTSTCLPTRPRDVQIANIAENTTIFRSRTWERLKFEVEYALCKGTTANAYLIEADKIALFDPPGESFTEIFLEKLEHHLTLSEIDYVILGHVNANRMATLRILVEKAPQITLVCSKSAAKTLKATFPQWKDKIKVVRSEDSLELGQGHRLQFTFIPTPRWPDGLCTYDSKTRILYTDKLFGLHLCHDAVFDDDWKGLDEDRRYYFDCLHGAQTKQVEEILDKIEPFSARYYAPGHGVIVRYSLSRLTYDYRQWCQQQQSQDLKVVLLYASAYGNTAIMAQAIAQGIMDQGVGVESINCESATTEEITRAIQNCDGFLIGSPTLGGHAPVQIETALGIVLGTASKTKLAGVFGSYGWSGEAVDLISQKLRDGNYKLGFDPLRIRFSPDDTAIENCQQTGANFAQTLKKRQKQGPVTSGLTTVQSDRTEQAIGRIVGSICVITTCENETHQGFLTSWISQATFSPPGLMIAIDKKQWNEGDFETDTSFIVNILKEGRNVRKHFSESNSSPFEQLETETASNGCLILKEGLAYLECTVQQRVEAGDRWLVFALVNQGEVLEDQGLTAIAHRKTGKQY</sequence>
<feature type="domain" description="Flavodoxin-like" evidence="8">
    <location>
        <begin position="265"/>
        <end position="407"/>
    </location>
</feature>
<comment type="similarity">
    <text evidence="2">In the C-terminal section; belongs to the flavodoxin reductase family.</text>
</comment>
<protein>
    <submittedName>
        <fullName evidence="9">Flavin reductase-like, FMN-binding protein</fullName>
    </submittedName>
</protein>
<dbReference type="eggNOG" id="COG0426">
    <property type="taxonomic scope" value="Bacteria"/>
</dbReference>
<dbReference type="InterPro" id="IPR012349">
    <property type="entry name" value="Split_barrel_FMN-bd"/>
</dbReference>
<dbReference type="GO" id="GO:0010181">
    <property type="term" value="F:FMN binding"/>
    <property type="evidence" value="ECO:0007669"/>
    <property type="project" value="InterPro"/>
</dbReference>
<comment type="caution">
    <text evidence="9">The sequence shown here is derived from an EMBL/GenBank/DDBJ whole genome shotgun (WGS) entry which is preliminary data.</text>
</comment>
<dbReference type="Pfam" id="PF00258">
    <property type="entry name" value="Flavodoxin_1"/>
    <property type="match status" value="1"/>
</dbReference>
<dbReference type="SUPFAM" id="SSF50475">
    <property type="entry name" value="FMN-binding split barrel"/>
    <property type="match status" value="1"/>
</dbReference>
<dbReference type="PROSITE" id="PS50902">
    <property type="entry name" value="FLAVODOXIN_LIKE"/>
    <property type="match status" value="1"/>
</dbReference>
<dbReference type="SMART" id="SM00849">
    <property type="entry name" value="Lactamase_B"/>
    <property type="match status" value="1"/>
</dbReference>
<comment type="function">
    <text evidence="7">Mediates electron transfer from NADH to oxygen, reducing it to water. This modular protein has 3 redox cofactors, in other organisms the same activity requires 2 or 3 proteins.</text>
</comment>
<evidence type="ECO:0000256" key="1">
    <source>
        <dbReference type="ARBA" id="ARBA00001962"/>
    </source>
</evidence>
<evidence type="ECO:0000256" key="2">
    <source>
        <dbReference type="ARBA" id="ARBA00006098"/>
    </source>
</evidence>
<dbReference type="Pfam" id="PF01613">
    <property type="entry name" value="Flavin_Reduct"/>
    <property type="match status" value="1"/>
</dbReference>
<organism evidence="9 10">
    <name type="scientific">Crocosphaera chwakensis CCY0110</name>
    <dbReference type="NCBI Taxonomy" id="391612"/>
    <lineage>
        <taxon>Bacteria</taxon>
        <taxon>Bacillati</taxon>
        <taxon>Cyanobacteriota</taxon>
        <taxon>Cyanophyceae</taxon>
        <taxon>Oscillatoriophycideae</taxon>
        <taxon>Chroococcales</taxon>
        <taxon>Aphanothecaceae</taxon>
        <taxon>Crocosphaera</taxon>
        <taxon>Crocosphaera chwakensis</taxon>
    </lineage>
</organism>
<keyword evidence="5" id="KW-0249">Electron transport</keyword>
<dbReference type="GO" id="GO:0016646">
    <property type="term" value="F:oxidoreductase activity, acting on the CH-NH group of donors, NAD or NADP as acceptor"/>
    <property type="evidence" value="ECO:0007669"/>
    <property type="project" value="UniProtKB-ARBA"/>
</dbReference>
<dbReference type="PANTHER" id="PTHR32145">
    <property type="entry name" value="DIFLAVIN FLAVOPROTEIN A 2-RELATED"/>
    <property type="match status" value="1"/>
</dbReference>
<dbReference type="EMBL" id="AAXW01000073">
    <property type="protein sequence ID" value="EAZ88640.1"/>
    <property type="molecule type" value="Genomic_DNA"/>
</dbReference>
<dbReference type="SUPFAM" id="SSF52218">
    <property type="entry name" value="Flavoproteins"/>
    <property type="match status" value="1"/>
</dbReference>
<dbReference type="InterPro" id="IPR051285">
    <property type="entry name" value="NADH_oxidoreductase_modular"/>
</dbReference>
<dbReference type="eggNOG" id="COG1853">
    <property type="taxonomic scope" value="Bacteria"/>
</dbReference>
<dbReference type="InterPro" id="IPR036866">
    <property type="entry name" value="RibonucZ/Hydroxyglut_hydro"/>
</dbReference>
<dbReference type="RefSeq" id="WP_008278274.1">
    <property type="nucleotide sequence ID" value="NZ_AAXW01000073.1"/>
</dbReference>
<dbReference type="InterPro" id="IPR002563">
    <property type="entry name" value="Flavin_Rdtase-like_dom"/>
</dbReference>
<comment type="similarity">
    <text evidence="3">In the N-terminal section; belongs to the zinc metallo-hydrolase group 3 family.</text>
</comment>
<reference evidence="9 10" key="1">
    <citation type="submission" date="2007-03" db="EMBL/GenBank/DDBJ databases">
        <authorList>
            <person name="Stal L."/>
            <person name="Ferriera S."/>
            <person name="Johnson J."/>
            <person name="Kravitz S."/>
            <person name="Beeson K."/>
            <person name="Sutton G."/>
            <person name="Rogers Y.-H."/>
            <person name="Friedman R."/>
            <person name="Frazier M."/>
            <person name="Venter J.C."/>
        </authorList>
    </citation>
    <scope>NUCLEOTIDE SEQUENCE [LARGE SCALE GENOMIC DNA]</scope>
    <source>
        <strain evidence="9 10">CCY0110</strain>
    </source>
</reference>
<evidence type="ECO:0000256" key="4">
    <source>
        <dbReference type="ARBA" id="ARBA00022448"/>
    </source>
</evidence>
<dbReference type="InterPro" id="IPR001226">
    <property type="entry name" value="Flavodoxin_CS"/>
</dbReference>
<evidence type="ECO:0000256" key="5">
    <source>
        <dbReference type="ARBA" id="ARBA00022982"/>
    </source>
</evidence>
<evidence type="ECO:0000313" key="10">
    <source>
        <dbReference type="Proteomes" id="UP000003781"/>
    </source>
</evidence>
<comment type="cofactor">
    <cofactor evidence="1">
        <name>Fe cation</name>
        <dbReference type="ChEBI" id="CHEBI:24875"/>
    </cofactor>
</comment>
<evidence type="ECO:0000259" key="8">
    <source>
        <dbReference type="PROSITE" id="PS50902"/>
    </source>
</evidence>
<proteinExistence type="inferred from homology"/>
<accession>A3IY12</accession>
<dbReference type="InterPro" id="IPR029039">
    <property type="entry name" value="Flavoprotein-like_sf"/>
</dbReference>
<keyword evidence="4" id="KW-0813">Transport</keyword>
<evidence type="ECO:0000256" key="7">
    <source>
        <dbReference type="ARBA" id="ARBA00025633"/>
    </source>
</evidence>
<dbReference type="PROSITE" id="PS00201">
    <property type="entry name" value="FLAVODOXIN"/>
    <property type="match status" value="1"/>
</dbReference>
<evidence type="ECO:0000256" key="3">
    <source>
        <dbReference type="ARBA" id="ARBA00007121"/>
    </source>
</evidence>
<dbReference type="InterPro" id="IPR008254">
    <property type="entry name" value="Flavodoxin/NO_synth"/>
</dbReference>
<dbReference type="SUPFAM" id="SSF56281">
    <property type="entry name" value="Metallo-hydrolase/oxidoreductase"/>
    <property type="match status" value="1"/>
</dbReference>
<dbReference type="Pfam" id="PF19583">
    <property type="entry name" value="ODP"/>
    <property type="match status" value="1"/>
</dbReference>
<keyword evidence="6" id="KW-0560">Oxidoreductase</keyword>
<dbReference type="GO" id="GO:0009055">
    <property type="term" value="F:electron transfer activity"/>
    <property type="evidence" value="ECO:0007669"/>
    <property type="project" value="InterPro"/>
</dbReference>
<dbReference type="InterPro" id="IPR001279">
    <property type="entry name" value="Metallo-B-lactamas"/>
</dbReference>
<dbReference type="Gene3D" id="3.40.50.360">
    <property type="match status" value="1"/>
</dbReference>
<keyword evidence="10" id="KW-1185">Reference proteome</keyword>
<evidence type="ECO:0000256" key="6">
    <source>
        <dbReference type="ARBA" id="ARBA00023002"/>
    </source>
</evidence>
<name>A3IY12_9CHRO</name>
<dbReference type="SMART" id="SM00903">
    <property type="entry name" value="Flavin_Reduct"/>
    <property type="match status" value="1"/>
</dbReference>
<dbReference type="InterPro" id="IPR045761">
    <property type="entry name" value="ODP_dom"/>
</dbReference>
<dbReference type="PANTHER" id="PTHR32145:SF32">
    <property type="entry name" value="DIFLAVIN FLAVOPROTEIN A 4-RELATED"/>
    <property type="match status" value="1"/>
</dbReference>
<dbReference type="Gene3D" id="2.30.110.10">
    <property type="entry name" value="Electron Transport, Fmn-binding Protein, Chain A"/>
    <property type="match status" value="1"/>
</dbReference>